<evidence type="ECO:0000313" key="3">
    <source>
        <dbReference type="EMBL" id="GAA3949013.1"/>
    </source>
</evidence>
<feature type="transmembrane region" description="Helical" evidence="2">
    <location>
        <begin position="754"/>
        <end position="771"/>
    </location>
</feature>
<accession>A0ABP7NKE2</accession>
<evidence type="ECO:0000313" key="4">
    <source>
        <dbReference type="Proteomes" id="UP001418444"/>
    </source>
</evidence>
<organism evidence="3 4">
    <name type="scientific">Gordonia caeni</name>
    <dbReference type="NCBI Taxonomy" id="1007097"/>
    <lineage>
        <taxon>Bacteria</taxon>
        <taxon>Bacillati</taxon>
        <taxon>Actinomycetota</taxon>
        <taxon>Actinomycetes</taxon>
        <taxon>Mycobacteriales</taxon>
        <taxon>Gordoniaceae</taxon>
        <taxon>Gordonia</taxon>
    </lineage>
</organism>
<feature type="compositionally biased region" description="Basic and acidic residues" evidence="1">
    <location>
        <begin position="809"/>
        <end position="826"/>
    </location>
</feature>
<name>A0ABP7NKE2_9ACTN</name>
<keyword evidence="2" id="KW-0812">Transmembrane</keyword>
<keyword evidence="2" id="KW-1133">Transmembrane helix</keyword>
<dbReference type="InterPro" id="IPR046112">
    <property type="entry name" value="DUF6049"/>
</dbReference>
<dbReference type="PROSITE" id="PS51318">
    <property type="entry name" value="TAT"/>
    <property type="match status" value="1"/>
</dbReference>
<feature type="region of interest" description="Disordered" evidence="1">
    <location>
        <begin position="779"/>
        <end position="826"/>
    </location>
</feature>
<evidence type="ECO:0000256" key="2">
    <source>
        <dbReference type="SAM" id="Phobius"/>
    </source>
</evidence>
<proteinExistence type="predicted"/>
<keyword evidence="2" id="KW-0472">Membrane</keyword>
<keyword evidence="4" id="KW-1185">Reference proteome</keyword>
<gene>
    <name evidence="3" type="ORF">GCM10022231_03040</name>
</gene>
<evidence type="ECO:0000256" key="1">
    <source>
        <dbReference type="SAM" id="MobiDB-lite"/>
    </source>
</evidence>
<comment type="caution">
    <text evidence="3">The sequence shown here is derived from an EMBL/GenBank/DDBJ whole genome shotgun (WGS) entry which is preliminary data.</text>
</comment>
<dbReference type="EMBL" id="BAAAZW010000001">
    <property type="protein sequence ID" value="GAA3949013.1"/>
    <property type="molecule type" value="Genomic_DNA"/>
</dbReference>
<protein>
    <submittedName>
        <fullName evidence="3">DUF6049 family protein</fullName>
    </submittedName>
</protein>
<dbReference type="Pfam" id="PF19516">
    <property type="entry name" value="DUF6049"/>
    <property type="match status" value="1"/>
</dbReference>
<sequence length="826" mass="86132">MRADLVRRRAALLAAVAAGVLLILGLTSVPSVVAPAHAVEPGYARLTLTELTPSTVTSAGGDVVRVRGRVTNTFDRPISTLKVRLQLGSQVRTAVGLRTSLMAPSSAFPVLTPQRSVAETITPGQSAAFDVEVPISGSGGLQIEDTGVYPLLVSVTGVPESGGLMQVAESRSLLPVLSLPASATRATGFVDPAYGAGDARLGRDGSVAPDTSAPAALTMIWPLAATPQLAPGVLGGETEPVRLISDRLAESLKPEGRLGAQLTALEKVAQPDGPDARLRDGLCVAVDPDLLVTVHGMTLGYVVSEDPSDPRSATVPGTGQADARAWIAQLRSIAEQLCVTALPFAQAGLDSLSTIGDEQLSTTAVTGAADIVDALLGIESARDVTIPAVGTLSNAGRDVLTSQGRTGAAIASSAVEPAATDALGRYRSGGVGLQTYDVPISAALGAAGTRPAVPSIMPSWQQPDLRGESPVSRRQSALAALAFPMLTVPDSDDARRGPVTGRSAFVMPPTYWSPTAEDSAALLGAADLLLASGTAREVPLRDVAGSLPEATETAPLVTPGDTDPLVAKGFPISSAQAGEVRSHVALTSQLKSSLVGSPDTVTTPQAYVAPLYEDALRGIATPETQTLNEARRLRTMRIEAVSSTLDHMRQAVSLLDPGGRYTLASERSPLLLIVRNDLALPIRVEMNIDAPEALNVGELGVQEIPPMGTRQIQIPTHASTSERATVNIAMVTSTGVPLSEPITLSIYSNAYGKVLFWITIIAGVLLVLLVARRLWHRFTGEPDPADEDRPEPDADEIRLASIPYQQRLDLTREDPGDLPPADRKDP</sequence>
<dbReference type="InterPro" id="IPR006311">
    <property type="entry name" value="TAT_signal"/>
</dbReference>
<dbReference type="RefSeq" id="WP_344779870.1">
    <property type="nucleotide sequence ID" value="NZ_BAAAZW010000001.1"/>
</dbReference>
<reference evidence="4" key="1">
    <citation type="journal article" date="2019" name="Int. J. Syst. Evol. Microbiol.">
        <title>The Global Catalogue of Microorganisms (GCM) 10K type strain sequencing project: providing services to taxonomists for standard genome sequencing and annotation.</title>
        <authorList>
            <consortium name="The Broad Institute Genomics Platform"/>
            <consortium name="The Broad Institute Genome Sequencing Center for Infectious Disease"/>
            <person name="Wu L."/>
            <person name="Ma J."/>
        </authorList>
    </citation>
    <scope>NUCLEOTIDE SEQUENCE [LARGE SCALE GENOMIC DNA]</scope>
    <source>
        <strain evidence="4">JCM 16923</strain>
    </source>
</reference>
<dbReference type="Proteomes" id="UP001418444">
    <property type="component" value="Unassembled WGS sequence"/>
</dbReference>